<evidence type="ECO:0000313" key="3">
    <source>
        <dbReference type="Proteomes" id="UP000298652"/>
    </source>
</evidence>
<dbReference type="Gramene" id="TKW34893">
    <property type="protein sequence ID" value="TKW34893"/>
    <property type="gene ID" value="SEVIR_2G336400v2"/>
</dbReference>
<dbReference type="EMBL" id="CM016553">
    <property type="protein sequence ID" value="TKW34893.1"/>
    <property type="molecule type" value="Genomic_DNA"/>
</dbReference>
<keyword evidence="3" id="KW-1185">Reference proteome</keyword>
<sequence length="275" mass="29013">MGGFCSTRTRPDLLPSLTAAPPHHARLLARGYRHAVSLPHAQVPPRGLLTPQRNAPPLPAHVLGTAPAISHSPCRPLPLGLHDPRRATSHPPAPALRWSTFEGTLGAAAVTAPRGLPPSCRSATFLAEPPTRAAYGLRRRQPHRADLALGASDPVCRPGALPLSPCPAPPRRLPGAGAPQVDGRSPATAFLVDTRASDALLRRRRGAEEAVRRVAAEEGAPLKSPTEETTRGLLPLGEPGTGSAPRPHARALASYKPAEKLKRLICCKRKTLFGG</sequence>
<proteinExistence type="predicted"/>
<accession>A0A4U6W0V5</accession>
<evidence type="ECO:0000313" key="2">
    <source>
        <dbReference type="EMBL" id="TKW34893.1"/>
    </source>
</evidence>
<reference evidence="2" key="1">
    <citation type="submission" date="2019-03" db="EMBL/GenBank/DDBJ databases">
        <title>WGS assembly of Setaria viridis.</title>
        <authorList>
            <person name="Huang P."/>
            <person name="Jenkins J."/>
            <person name="Grimwood J."/>
            <person name="Barry K."/>
            <person name="Healey A."/>
            <person name="Mamidi S."/>
            <person name="Sreedasyam A."/>
            <person name="Shu S."/>
            <person name="Feldman M."/>
            <person name="Wu J."/>
            <person name="Yu Y."/>
            <person name="Chen C."/>
            <person name="Johnson J."/>
            <person name="Rokhsar D."/>
            <person name="Baxter I."/>
            <person name="Schmutz J."/>
            <person name="Brutnell T."/>
            <person name="Kellogg E."/>
        </authorList>
    </citation>
    <scope>NUCLEOTIDE SEQUENCE [LARGE SCALE GENOMIC DNA]</scope>
</reference>
<dbReference type="Proteomes" id="UP000298652">
    <property type="component" value="Chromosome 2"/>
</dbReference>
<name>A0A4U6W0V5_SETVI</name>
<gene>
    <name evidence="2" type="ORF">SEVIR_2G336400v2</name>
</gene>
<dbReference type="AlphaFoldDB" id="A0A4U6W0V5"/>
<evidence type="ECO:0000256" key="1">
    <source>
        <dbReference type="SAM" id="MobiDB-lite"/>
    </source>
</evidence>
<protein>
    <submittedName>
        <fullName evidence="2">Uncharacterized protein</fullName>
    </submittedName>
</protein>
<organism evidence="2 3">
    <name type="scientific">Setaria viridis</name>
    <name type="common">Green bristlegrass</name>
    <name type="synonym">Setaria italica subsp. viridis</name>
    <dbReference type="NCBI Taxonomy" id="4556"/>
    <lineage>
        <taxon>Eukaryota</taxon>
        <taxon>Viridiplantae</taxon>
        <taxon>Streptophyta</taxon>
        <taxon>Embryophyta</taxon>
        <taxon>Tracheophyta</taxon>
        <taxon>Spermatophyta</taxon>
        <taxon>Magnoliopsida</taxon>
        <taxon>Liliopsida</taxon>
        <taxon>Poales</taxon>
        <taxon>Poaceae</taxon>
        <taxon>PACMAD clade</taxon>
        <taxon>Panicoideae</taxon>
        <taxon>Panicodae</taxon>
        <taxon>Paniceae</taxon>
        <taxon>Cenchrinae</taxon>
        <taxon>Setaria</taxon>
    </lineage>
</organism>
<feature type="region of interest" description="Disordered" evidence="1">
    <location>
        <begin position="215"/>
        <end position="248"/>
    </location>
</feature>